<dbReference type="InterPro" id="IPR043595">
    <property type="entry name" value="FaeB/C/D"/>
</dbReference>
<keyword evidence="4 8" id="KW-0732">Signal</keyword>
<keyword evidence="7" id="KW-0624">Polysaccharide degradation</keyword>
<dbReference type="Gene3D" id="3.40.50.1820">
    <property type="entry name" value="alpha/beta hydrolase"/>
    <property type="match status" value="1"/>
</dbReference>
<dbReference type="SUPFAM" id="SSF53474">
    <property type="entry name" value="alpha/beta-Hydrolases"/>
    <property type="match status" value="1"/>
</dbReference>
<evidence type="ECO:0000256" key="8">
    <source>
        <dbReference type="SAM" id="SignalP"/>
    </source>
</evidence>
<dbReference type="RefSeq" id="WP_161347382.1">
    <property type="nucleotide sequence ID" value="NZ_BMGW01000008.1"/>
</dbReference>
<reference evidence="9 10" key="1">
    <citation type="submission" date="2020-01" db="EMBL/GenBank/DDBJ databases">
        <title>Frigidibacter albus SP32T (=CGMCC 1.13995T).</title>
        <authorList>
            <person name="Liao X."/>
        </authorList>
    </citation>
    <scope>NUCLEOTIDE SEQUENCE [LARGE SCALE GENOMIC DNA]</scope>
    <source>
        <strain evidence="9 10">SP32</strain>
    </source>
</reference>
<evidence type="ECO:0000256" key="7">
    <source>
        <dbReference type="ARBA" id="ARBA00023326"/>
    </source>
</evidence>
<protein>
    <recommendedName>
        <fullName evidence="11">Prolyl oligopeptidase family serine peptidase</fullName>
    </recommendedName>
</protein>
<evidence type="ECO:0000256" key="4">
    <source>
        <dbReference type="ARBA" id="ARBA00022729"/>
    </source>
</evidence>
<evidence type="ECO:0000256" key="1">
    <source>
        <dbReference type="ARBA" id="ARBA00004613"/>
    </source>
</evidence>
<evidence type="ECO:0008006" key="11">
    <source>
        <dbReference type="Google" id="ProtNLM"/>
    </source>
</evidence>
<keyword evidence="2" id="KW-0964">Secreted</keyword>
<keyword evidence="10" id="KW-1185">Reference proteome</keyword>
<keyword evidence="5" id="KW-0378">Hydrolase</keyword>
<comment type="caution">
    <text evidence="9">The sequence shown here is derived from an EMBL/GenBank/DDBJ whole genome shotgun (WGS) entry which is preliminary data.</text>
</comment>
<dbReference type="PANTHER" id="PTHR38050:SF2">
    <property type="entry name" value="FERULOYL ESTERASE C-RELATED"/>
    <property type="match status" value="1"/>
</dbReference>
<dbReference type="PROSITE" id="PS51257">
    <property type="entry name" value="PROKAR_LIPOPROTEIN"/>
    <property type="match status" value="1"/>
</dbReference>
<feature type="signal peptide" evidence="8">
    <location>
        <begin position="1"/>
        <end position="23"/>
    </location>
</feature>
<evidence type="ECO:0000313" key="9">
    <source>
        <dbReference type="EMBL" id="MZQ90103.1"/>
    </source>
</evidence>
<accession>A0A6L8VIR7</accession>
<dbReference type="GO" id="GO:0045493">
    <property type="term" value="P:xylan catabolic process"/>
    <property type="evidence" value="ECO:0007669"/>
    <property type="project" value="UniProtKB-KW"/>
</dbReference>
<evidence type="ECO:0000256" key="6">
    <source>
        <dbReference type="ARBA" id="ARBA00023277"/>
    </source>
</evidence>
<dbReference type="InterPro" id="IPR029058">
    <property type="entry name" value="AB_hydrolase_fold"/>
</dbReference>
<feature type="chain" id="PRO_5026927118" description="Prolyl oligopeptidase family serine peptidase" evidence="8">
    <location>
        <begin position="24"/>
        <end position="333"/>
    </location>
</feature>
<name>A0A6L8VIR7_9RHOB</name>
<dbReference type="GO" id="GO:0030600">
    <property type="term" value="F:feruloyl esterase activity"/>
    <property type="evidence" value="ECO:0007669"/>
    <property type="project" value="InterPro"/>
</dbReference>
<dbReference type="OrthoDB" id="9767239at2"/>
<dbReference type="PANTHER" id="PTHR38050">
    <property type="match status" value="1"/>
</dbReference>
<evidence type="ECO:0000313" key="10">
    <source>
        <dbReference type="Proteomes" id="UP000477083"/>
    </source>
</evidence>
<proteinExistence type="predicted"/>
<comment type="subcellular location">
    <subcellularLocation>
        <location evidence="1">Secreted</location>
    </subcellularLocation>
</comment>
<keyword evidence="6" id="KW-0119">Carbohydrate metabolism</keyword>
<organism evidence="9 10">
    <name type="scientific">Frigidibacter albus</name>
    <dbReference type="NCBI Taxonomy" id="1465486"/>
    <lineage>
        <taxon>Bacteria</taxon>
        <taxon>Pseudomonadati</taxon>
        <taxon>Pseudomonadota</taxon>
        <taxon>Alphaproteobacteria</taxon>
        <taxon>Rhodobacterales</taxon>
        <taxon>Paracoccaceae</taxon>
        <taxon>Frigidibacter</taxon>
    </lineage>
</organism>
<dbReference type="Proteomes" id="UP000477083">
    <property type="component" value="Unassembled WGS sequence"/>
</dbReference>
<sequence>MRRIFFAATTTLAIAATLGCAAAQDRPIRDAIKERRAARAEAAAPAQASRVAGMQLVELSHQGRQRSYYAYVPGSAQGRSGLSAVMVLHGGMGSGDGVAATSGMTSAADQVGFVALFPNADGSQWNDGRATTRTGVDDVGFLQAVIDDASGRFGVDRSRAFASGISNGGLMTQRLACDAAGSFRAFGVVVANMPADLRGNCSPSRPVPMMFFNGTDDRLMPFDGGKITTIAGRGAGGQVLSYAQTKDFWADKGGCSSSTGEVAVPDRANDGTEVTVEQFRSCRGGAELTFYTVEGGGHTWPGSSGRSSRLAGAVSQDISATSELVRFFGRYGL</sequence>
<dbReference type="EMBL" id="WWNR01000008">
    <property type="protein sequence ID" value="MZQ90103.1"/>
    <property type="molecule type" value="Genomic_DNA"/>
</dbReference>
<keyword evidence="3" id="KW-0858">Xylan degradation</keyword>
<dbReference type="GO" id="GO:0005576">
    <property type="term" value="C:extracellular region"/>
    <property type="evidence" value="ECO:0007669"/>
    <property type="project" value="UniProtKB-SubCell"/>
</dbReference>
<dbReference type="AlphaFoldDB" id="A0A6L8VIR7"/>
<evidence type="ECO:0000256" key="3">
    <source>
        <dbReference type="ARBA" id="ARBA00022651"/>
    </source>
</evidence>
<evidence type="ECO:0000256" key="5">
    <source>
        <dbReference type="ARBA" id="ARBA00022801"/>
    </source>
</evidence>
<gene>
    <name evidence="9" type="ORF">GS660_13495</name>
</gene>
<evidence type="ECO:0000256" key="2">
    <source>
        <dbReference type="ARBA" id="ARBA00022525"/>
    </source>
</evidence>